<gene>
    <name evidence="3" type="ORF">GTHE00462_LOCUS380</name>
</gene>
<dbReference type="AlphaFoldDB" id="A0A7S4H8I9"/>
<feature type="region of interest" description="Disordered" evidence="1">
    <location>
        <begin position="325"/>
        <end position="345"/>
    </location>
</feature>
<reference evidence="3" key="1">
    <citation type="submission" date="2021-01" db="EMBL/GenBank/DDBJ databases">
        <authorList>
            <person name="Corre E."/>
            <person name="Pelletier E."/>
            <person name="Niang G."/>
            <person name="Scheremetjew M."/>
            <person name="Finn R."/>
            <person name="Kale V."/>
            <person name="Holt S."/>
            <person name="Cochrane G."/>
            <person name="Meng A."/>
            <person name="Brown T."/>
            <person name="Cohen L."/>
        </authorList>
    </citation>
    <scope>NUCLEOTIDE SEQUENCE</scope>
    <source>
        <strain evidence="3">CCMP 2712</strain>
    </source>
</reference>
<proteinExistence type="predicted"/>
<dbReference type="PANTHER" id="PTHR43372">
    <property type="entry name" value="FATTY-ACID AMIDE HYDROLASE"/>
    <property type="match status" value="1"/>
</dbReference>
<dbReference type="PANTHER" id="PTHR43372:SF4">
    <property type="entry name" value="FATTY-ACID AMIDE HYDROLASE 2"/>
    <property type="match status" value="1"/>
</dbReference>
<accession>A0A7S4H8I9</accession>
<organism evidence="3">
    <name type="scientific">Guillardia theta</name>
    <name type="common">Cryptophyte</name>
    <name type="synonym">Cryptomonas phi</name>
    <dbReference type="NCBI Taxonomy" id="55529"/>
    <lineage>
        <taxon>Eukaryota</taxon>
        <taxon>Cryptophyceae</taxon>
        <taxon>Pyrenomonadales</taxon>
        <taxon>Geminigeraceae</taxon>
        <taxon>Guillardia</taxon>
    </lineage>
</organism>
<dbReference type="InterPro" id="IPR036928">
    <property type="entry name" value="AS_sf"/>
</dbReference>
<protein>
    <recommendedName>
        <fullName evidence="2">Amidase domain-containing protein</fullName>
    </recommendedName>
</protein>
<feature type="domain" description="Amidase" evidence="2">
    <location>
        <begin position="25"/>
        <end position="448"/>
    </location>
</feature>
<feature type="compositionally biased region" description="Basic and acidic residues" evidence="1">
    <location>
        <begin position="325"/>
        <end position="336"/>
    </location>
</feature>
<dbReference type="GO" id="GO:0012505">
    <property type="term" value="C:endomembrane system"/>
    <property type="evidence" value="ECO:0007669"/>
    <property type="project" value="TreeGrafter"/>
</dbReference>
<sequence length="474" mass="51163">MRSRSMLLYKRRFLHTFESMVEKDIVESFAHIQQTNKILNAVVHVPKKEEIENQIESRRSGNANKSSLFLLNVPFLVKDSIDVKGMPTVCGYQSRVGSMASQDANVVARLKQAGAVCLGKTNVPTGCLDMQTFNEVFGVTFNPYDTNLTPGGSSGGSAAAVAAGLVPLAVGSDLTGSLRVPSSFCGVASIKPTARRLSPHGHVPEVACMQNFLTVGAIAKDTAMLQRFMQAACCDAGGLWEDALPSSPFCPLPAPPPSEISVLLTTSLPSVPTQEAVTAGLEMLGKKLASHGVSVHYGAPELDEKPLFQAHRLFSELCVSISETDHPLKRPDKDRSPSASQLHKAEQLRHAARATFRETMDALKRKDGRKHAVWILPVSGVNAFKHNPNHAPFLIHGKEVPYWKPLLGYAFQAAIMGNPVVTLPIGLVEDVPMGVQVMGNLWQDEETLSVSSTLESIVGHHAQPALHASSFRAD</sequence>
<evidence type="ECO:0000313" key="3">
    <source>
        <dbReference type="EMBL" id="CAE2191069.1"/>
    </source>
</evidence>
<dbReference type="Pfam" id="PF01425">
    <property type="entry name" value="Amidase"/>
    <property type="match status" value="1"/>
</dbReference>
<name>A0A7S4H8I9_GUITH</name>
<dbReference type="EMBL" id="HBKN01000460">
    <property type="protein sequence ID" value="CAE2191069.1"/>
    <property type="molecule type" value="Transcribed_RNA"/>
</dbReference>
<evidence type="ECO:0000259" key="2">
    <source>
        <dbReference type="Pfam" id="PF01425"/>
    </source>
</evidence>
<dbReference type="SUPFAM" id="SSF75304">
    <property type="entry name" value="Amidase signature (AS) enzymes"/>
    <property type="match status" value="1"/>
</dbReference>
<dbReference type="InterPro" id="IPR052739">
    <property type="entry name" value="FAAH2"/>
</dbReference>
<evidence type="ECO:0000256" key="1">
    <source>
        <dbReference type="SAM" id="MobiDB-lite"/>
    </source>
</evidence>
<dbReference type="InterPro" id="IPR023631">
    <property type="entry name" value="Amidase_dom"/>
</dbReference>
<dbReference type="Gene3D" id="3.90.1300.10">
    <property type="entry name" value="Amidase signature (AS) domain"/>
    <property type="match status" value="1"/>
</dbReference>